<dbReference type="AlphaFoldDB" id="A0A8T2MZU1"/>
<name>A0A8T2MZU1_9TELE</name>
<organism evidence="1 2">
    <name type="scientific">Albula glossodonta</name>
    <name type="common">roundjaw bonefish</name>
    <dbReference type="NCBI Taxonomy" id="121402"/>
    <lineage>
        <taxon>Eukaryota</taxon>
        <taxon>Metazoa</taxon>
        <taxon>Chordata</taxon>
        <taxon>Craniata</taxon>
        <taxon>Vertebrata</taxon>
        <taxon>Euteleostomi</taxon>
        <taxon>Actinopterygii</taxon>
        <taxon>Neopterygii</taxon>
        <taxon>Teleostei</taxon>
        <taxon>Albuliformes</taxon>
        <taxon>Albulidae</taxon>
        <taxon>Albula</taxon>
    </lineage>
</organism>
<dbReference type="EMBL" id="JAFBMS010000237">
    <property type="protein sequence ID" value="KAG9332720.1"/>
    <property type="molecule type" value="Genomic_DNA"/>
</dbReference>
<evidence type="ECO:0000313" key="1">
    <source>
        <dbReference type="EMBL" id="KAG9332720.1"/>
    </source>
</evidence>
<keyword evidence="2" id="KW-1185">Reference proteome</keyword>
<accession>A0A8T2MZU1</accession>
<gene>
    <name evidence="1" type="ORF">JZ751_014819</name>
</gene>
<comment type="caution">
    <text evidence="1">The sequence shown here is derived from an EMBL/GenBank/DDBJ whole genome shotgun (WGS) entry which is preliminary data.</text>
</comment>
<protein>
    <submittedName>
        <fullName evidence="1">Uncharacterized protein</fullName>
    </submittedName>
</protein>
<dbReference type="Proteomes" id="UP000824540">
    <property type="component" value="Unassembled WGS sequence"/>
</dbReference>
<sequence>MRFVNINLQVDNDTVRRLPKDRTADESSGARTDFIQQLRLLYLWPPSSCGWYRDTFIYCLRVIWDNTSDF</sequence>
<evidence type="ECO:0000313" key="2">
    <source>
        <dbReference type="Proteomes" id="UP000824540"/>
    </source>
</evidence>
<proteinExistence type="predicted"/>
<reference evidence="1" key="1">
    <citation type="thesis" date="2021" institute="BYU ScholarsArchive" country="Provo, UT, USA">
        <title>Applications of and Algorithms for Genome Assembly and Genomic Analyses with an Emphasis on Marine Teleosts.</title>
        <authorList>
            <person name="Pickett B.D."/>
        </authorList>
    </citation>
    <scope>NUCLEOTIDE SEQUENCE</scope>
    <source>
        <strain evidence="1">HI-2016</strain>
    </source>
</reference>